<keyword evidence="5" id="KW-0812">Transmembrane</keyword>
<evidence type="ECO:0000256" key="5">
    <source>
        <dbReference type="SAM" id="Phobius"/>
    </source>
</evidence>
<evidence type="ECO:0000256" key="2">
    <source>
        <dbReference type="ARBA" id="ARBA00022741"/>
    </source>
</evidence>
<feature type="transmembrane region" description="Helical" evidence="5">
    <location>
        <begin position="351"/>
        <end position="373"/>
    </location>
</feature>
<evidence type="ECO:0000256" key="4">
    <source>
        <dbReference type="SAM" id="Coils"/>
    </source>
</evidence>
<keyword evidence="5" id="KW-0472">Membrane</keyword>
<accession>A0AAN8KDY0</accession>
<evidence type="ECO:0000313" key="7">
    <source>
        <dbReference type="EMBL" id="KAK6194586.1"/>
    </source>
</evidence>
<name>A0AAN8KDY0_PATCE</name>
<evidence type="ECO:0000259" key="6">
    <source>
        <dbReference type="PROSITE" id="PS51720"/>
    </source>
</evidence>
<reference evidence="7 8" key="1">
    <citation type="submission" date="2024-01" db="EMBL/GenBank/DDBJ databases">
        <title>The genome of the rayed Mediterranean limpet Patella caerulea (Linnaeus, 1758).</title>
        <authorList>
            <person name="Anh-Thu Weber A."/>
            <person name="Halstead-Nussloch G."/>
        </authorList>
    </citation>
    <scope>NUCLEOTIDE SEQUENCE [LARGE SCALE GENOMIC DNA]</scope>
    <source>
        <strain evidence="7">AATW-2023a</strain>
        <tissue evidence="7">Whole specimen</tissue>
    </source>
</reference>
<keyword evidence="3" id="KW-0342">GTP-binding</keyword>
<comment type="caution">
    <text evidence="7">The sequence shown here is derived from an EMBL/GenBank/DDBJ whole genome shotgun (WGS) entry which is preliminary data.</text>
</comment>
<feature type="coiled-coil region" evidence="4">
    <location>
        <begin position="173"/>
        <end position="290"/>
    </location>
</feature>
<sequence>MSVTKQCKFEERRLDETTTLLVVDTPGLFDTREPNEQTSKEIVRSIALASPGPHIYIFVISLLRFTPEEADTVNILQEMFGEDVIKHVIVVFTRKDELADNNSLKEFILKSPPVLQNLLERCGYRFAFINNKADKDELREDVDVILDLIYNTIGENNGAYYTNDMYQKADAVLEVRRKEIRNERERHREAENMLEEKRLQIEEIEEKNKLLTQKLQAELRRQSTLEDEIKFREEDAAKQQAVQIEENRLKDLQEKQRRLVEEDAIRRQEMNREQERLNKLQDQAQKMVDEDGDSSLTKTLLTLTEIIEKMAENAKRNPKIEAKKEVETDDILLKTIGSAVVQVGSAAASTVFGIGSTAVSAAVGLGSAAVGWLKRWWSK</sequence>
<dbReference type="Pfam" id="PF04548">
    <property type="entry name" value="AIG1"/>
    <property type="match status" value="1"/>
</dbReference>
<keyword evidence="5" id="KW-1133">Transmembrane helix</keyword>
<dbReference type="AlphaFoldDB" id="A0AAN8KDY0"/>
<dbReference type="PROSITE" id="PS51720">
    <property type="entry name" value="G_AIG1"/>
    <property type="match status" value="1"/>
</dbReference>
<dbReference type="SUPFAM" id="SSF52540">
    <property type="entry name" value="P-loop containing nucleoside triphosphate hydrolases"/>
    <property type="match status" value="1"/>
</dbReference>
<comment type="similarity">
    <text evidence="1">Belongs to the TRAFAC class TrmE-Era-EngA-EngB-Septin-like GTPase superfamily. AIG1/Toc34/Toc159-like paraseptin GTPase family. IAN subfamily.</text>
</comment>
<keyword evidence="8" id="KW-1185">Reference proteome</keyword>
<proteinExistence type="inferred from homology"/>
<dbReference type="Gene3D" id="3.40.50.300">
    <property type="entry name" value="P-loop containing nucleotide triphosphate hydrolases"/>
    <property type="match status" value="1"/>
</dbReference>
<keyword evidence="2" id="KW-0547">Nucleotide-binding</keyword>
<organism evidence="7 8">
    <name type="scientific">Patella caerulea</name>
    <name type="common">Rayed Mediterranean limpet</name>
    <dbReference type="NCBI Taxonomy" id="87958"/>
    <lineage>
        <taxon>Eukaryota</taxon>
        <taxon>Metazoa</taxon>
        <taxon>Spiralia</taxon>
        <taxon>Lophotrochozoa</taxon>
        <taxon>Mollusca</taxon>
        <taxon>Gastropoda</taxon>
        <taxon>Patellogastropoda</taxon>
        <taxon>Patelloidea</taxon>
        <taxon>Patellidae</taxon>
        <taxon>Patella</taxon>
    </lineage>
</organism>
<dbReference type="FunFam" id="3.40.50.300:FF:000366">
    <property type="entry name" value="GTPase, IMAP family member 2"/>
    <property type="match status" value="1"/>
</dbReference>
<dbReference type="GO" id="GO:0005525">
    <property type="term" value="F:GTP binding"/>
    <property type="evidence" value="ECO:0007669"/>
    <property type="project" value="UniProtKB-KW"/>
</dbReference>
<evidence type="ECO:0000313" key="8">
    <source>
        <dbReference type="Proteomes" id="UP001347796"/>
    </source>
</evidence>
<feature type="domain" description="AIG1-type G" evidence="6">
    <location>
        <begin position="1"/>
        <end position="170"/>
    </location>
</feature>
<keyword evidence="4" id="KW-0175">Coiled coil</keyword>
<dbReference type="PANTHER" id="PTHR10903">
    <property type="entry name" value="GTPASE, IMAP FAMILY MEMBER-RELATED"/>
    <property type="match status" value="1"/>
</dbReference>
<dbReference type="PANTHER" id="PTHR10903:SF184">
    <property type="entry name" value="GTP-BINDING PROTEIN A"/>
    <property type="match status" value="1"/>
</dbReference>
<evidence type="ECO:0000256" key="3">
    <source>
        <dbReference type="ARBA" id="ARBA00023134"/>
    </source>
</evidence>
<dbReference type="InterPro" id="IPR027417">
    <property type="entry name" value="P-loop_NTPase"/>
</dbReference>
<dbReference type="InterPro" id="IPR006703">
    <property type="entry name" value="G_AIG1"/>
</dbReference>
<evidence type="ECO:0000256" key="1">
    <source>
        <dbReference type="ARBA" id="ARBA00008535"/>
    </source>
</evidence>
<gene>
    <name evidence="7" type="ORF">SNE40_000195</name>
</gene>
<protein>
    <recommendedName>
        <fullName evidence="6">AIG1-type G domain-containing protein</fullName>
    </recommendedName>
</protein>
<dbReference type="EMBL" id="JAZGQO010000001">
    <property type="protein sequence ID" value="KAK6194586.1"/>
    <property type="molecule type" value="Genomic_DNA"/>
</dbReference>
<dbReference type="InterPro" id="IPR045058">
    <property type="entry name" value="GIMA/IAN/Toc"/>
</dbReference>
<dbReference type="Proteomes" id="UP001347796">
    <property type="component" value="Unassembled WGS sequence"/>
</dbReference>